<dbReference type="Pfam" id="PF01043">
    <property type="entry name" value="SecA_PP_bind"/>
    <property type="match status" value="1"/>
</dbReference>
<evidence type="ECO:0000256" key="3">
    <source>
        <dbReference type="ARBA" id="ARBA00022741"/>
    </source>
</evidence>
<evidence type="ECO:0000313" key="13">
    <source>
        <dbReference type="Proteomes" id="UP001550348"/>
    </source>
</evidence>
<comment type="caution">
    <text evidence="12">The sequence shown here is derived from an EMBL/GenBank/DDBJ whole genome shotgun (WGS) entry which is preliminary data.</text>
</comment>
<accession>A0ABV2VHC0</accession>
<feature type="region of interest" description="Disordered" evidence="9">
    <location>
        <begin position="227"/>
        <end position="395"/>
    </location>
</feature>
<evidence type="ECO:0000256" key="5">
    <source>
        <dbReference type="ARBA" id="ARBA00022927"/>
    </source>
</evidence>
<feature type="transmembrane region" description="Helical" evidence="10">
    <location>
        <begin position="189"/>
        <end position="212"/>
    </location>
</feature>
<dbReference type="InterPro" id="IPR000185">
    <property type="entry name" value="SecA"/>
</dbReference>
<keyword evidence="10" id="KW-0812">Transmembrane</keyword>
<feature type="compositionally biased region" description="Low complexity" evidence="9">
    <location>
        <begin position="2120"/>
        <end position="2140"/>
    </location>
</feature>
<sequence>MPGGGPRPYHPQNDDEVWNAPPDPAALRELARRLDAFALKLENVRDSIKHGMSLTKWWGSGYNATMRAALATAGSLNSLASAYRQFATSVRELADEAEKQWADLKKQSYLKMISLLVDIVSVVVPLGKIISSMVNGLTRALTWIATKLGTVMPTGAVVQFVFGQVAMLPVSLAIWGVPEFTASALTNNWGFDPVAFGVVFGLGAVFAHPFFWRGPKAGAAGATDVQKVGVGPSQRPASTTSSTTTYQTTPITPIEGTGLGFVPKTVDISPPSSRPSTAGGTGSTFTVSEASSRPPSPVPDAASAGGPPAAGAASPKVLAGHPDQAAVLPPVVGPRGVGRGASFEQTPDPVVPPRRPGTFEATPSGGAVTSPGIAGDFAPPPAATARGGSAVTHPVEGSGAVPRLPSLRDSLPSGVGEGAALPPVAGGTARGAAVDLSGVGHGVGGANPASRVDAGTPAPGSPNLRQVLPSGVGEGAALPPVAGGTARGAAVDLSGVGHGVGGANPASRVDAGTPAPRLPSLRGVLPGVGEEALPPVAGGTARGAAVDPSGVGHGVGGANPASQLSAGTPAPRLPSLRGVLPGVGEEALPPVAGGTARGAAVDPSGVGHGGGGANPASRLSAGTPAPRLPEPAHLGAAPPNVKAATPSPHGGPNEAASLAPGTPGRRQVDVSLSTGYELSAADSRAIGKLPSNGSVAIRGGEGQFQASSLPELRRTIWGAGGTEGELVVPASRVNGLPTDRSVVPTLRGAPVAAKMADEFRVFGSEAQARSAHPTWSPTASRAGSSGVTSVGEESVAAAGQVAGVRPPTRELPGEGVSSLHDGSHLPSPTQRPVPDADPGRPASTNLGDLAGTDPAQSASAEWTRLPDGLHETRDGGALRLGSGDTEPGLVDVPPGSRAVFDGAGELRLVIRPDGVSFDRDLIGTWWSRDGRGEITLSRLTEPEQLTLTDGRTITLRSGDEVRHEITNEVVAYRVGRGADAVDGLGPQGSGNTFLRMGDGRWSVADIQLPEFHGWLAAANKAPQAARELFAIAERYGPRVAPGQRLNELDDVAIGGLLRSDQKDDVTAAVYEVIRRHTGMEMRWTQADLVDGLTTIQVGNMAAGEGKSLAYHAAMGRLAFRGEAAQYISTRDNLAARDAQALRDLYEPYGAKIHRMNEEGNVPKPVPGEPTIYVGTHNDIGFSYLGEKPIPGRTAVMDEIDEALVYDDTLFQHSTGVGNPAAKAVAGQVVWARDFLHSHSHRAGGSLTPDDFNFDPRRRANNPWLTEEGMAKVERILGRAPSEWQQKRLNGAALAEFHYRYKTHYTLDEDGKVVIINQTTHRVLKDLAASTEKFGRETRWNDGLAQAIEAKHNLPIRADADTLKKVSAAEIYSSKNYDVVVGASGTALGKEVQFAQQGLSGEIRDVPRYFKSKLTIGDDLVFATTDGKLDAIVAHAMRDAKAGRPQWIIAHDNALVSKLADMFKAKAVDHTAVDADWFLKHGPRAEAEFQRVVDEGGQVGKITVVNLQGARGVDVPISAQVAKLGGLDVKVTARSGISHDIDIQAMNRAARSGQPGRAQFYTSLDDDLFVHAGTPRATVTITRYAVAKQVSQERPHLWSAADLQKAEADVRALVPDLQREAQERFLSSITRTPRPTGADPVPTPVPTVHAGTPARPSADITPPGEHPAAVPADGAQPPASARNAVPGGLTPPAVEGMLRPSGAAPIDPAVQLSALRAAAQAGAGLEIRQLADQSGYALTRNGGVDQVRAASGLAFGQRSVLVVNPGVSGAGDTAEVTEFLDRLPDAHREAMLIDVGAGPRVPVDVVQGWADQGWTGPGGNAPIIVPVDRLPEAPNSKWFVPYVDTPNLRGPTSDQFASYFLVYPSTGPVPGATPHNLPASGLANRFELGQGWVLDTARPGAALVSPPAADPGQPSSRPLAGGPPGSNRLEVTGSAMMPPEVKAQVHRLLSELPRTVVDNLVVDGRSGQALAPWLADLEFAALAQRMPSGYKAEAVPAGYVVGRDGARLAGLESARTLRRLTGSVVMFLDPSIGNTDAVTDILTAAQGVVRDRVVAHLNPPTAVDPVRAANTAGELRQRAGVPVLIAAGDLAGQPAPNQFVPIGSVTGHYLVLPSPQGRSPASATSDTGSGSDAASGTDDTSVTPPSSYGDREPADVVSAAAIPSGFFLHGPVWSAADLNAASELPTSILGTRIVPDALLFAELGSLAAAVESRRTTNAPIFIDPRFAGAQRTPEWLTGVAEILGAPVLVDGELTELAPAHSIGLDAEGRPLQGSGVAAAFLVKPQAGARPGSTDLVRLRVWRDQLQAKVDEWLAMADPSAGNVQATWRAFSDTVDHAALRAGADNGAAQAGVAPAVRAYVEVSAQLPTQLSVLPTVAQVLGVAPALSPLPATTGADGRFVAGALGKALNALSLVPEADVRGAAFDWNRWVSSVDATAHRLEILKAATARVTDVFLAAQPADNPDSVRDAAVYLAGRGAIQTALGYLAEPDPSRRRRIVRAAVPNADADLLKALRDLARGTAKLNSEKADANMIATVANALVRQADVPDLHDASAMAAAVDSLREPVPGIPMDGIDLVFDPNREMAAALGISREFVPRYLTDAERVEWIEIINSLVARYPSLANTLRVIAVAAVDC</sequence>
<keyword evidence="1" id="KW-0813">Transport</keyword>
<keyword evidence="6" id="KW-1278">Translocase</keyword>
<feature type="compositionally biased region" description="Low complexity" evidence="9">
    <location>
        <begin position="232"/>
        <end position="253"/>
    </location>
</feature>
<organism evidence="12 13">
    <name type="scientific">Micromonospora fulviviridis</name>
    <dbReference type="NCBI Taxonomy" id="47860"/>
    <lineage>
        <taxon>Bacteria</taxon>
        <taxon>Bacillati</taxon>
        <taxon>Actinomycetota</taxon>
        <taxon>Actinomycetes</taxon>
        <taxon>Micromonosporales</taxon>
        <taxon>Micromonosporaceae</taxon>
        <taxon>Micromonospora</taxon>
    </lineage>
</organism>
<evidence type="ECO:0000259" key="11">
    <source>
        <dbReference type="PROSITE" id="PS51196"/>
    </source>
</evidence>
<dbReference type="InterPro" id="IPR014018">
    <property type="entry name" value="SecA_motor_DEAD"/>
</dbReference>
<feature type="transmembrane region" description="Helical" evidence="10">
    <location>
        <begin position="115"/>
        <end position="137"/>
    </location>
</feature>
<dbReference type="Pfam" id="PF07517">
    <property type="entry name" value="SecA_DEAD"/>
    <property type="match status" value="1"/>
</dbReference>
<feature type="region of interest" description="Disordered" evidence="9">
    <location>
        <begin position="1901"/>
        <end position="1931"/>
    </location>
</feature>
<evidence type="ECO:0000256" key="10">
    <source>
        <dbReference type="SAM" id="Phobius"/>
    </source>
</evidence>
<feature type="region of interest" description="Disordered" evidence="9">
    <location>
        <begin position="1625"/>
        <end position="1699"/>
    </location>
</feature>
<dbReference type="InterPro" id="IPR011130">
    <property type="entry name" value="SecA_preprotein_X-link_dom"/>
</dbReference>
<dbReference type="SMART" id="SM00958">
    <property type="entry name" value="SecA_PP_bind"/>
    <property type="match status" value="1"/>
</dbReference>
<dbReference type="Proteomes" id="UP001550348">
    <property type="component" value="Unassembled WGS sequence"/>
</dbReference>
<dbReference type="SUPFAM" id="SSF81767">
    <property type="entry name" value="Pre-protein crosslinking domain of SecA"/>
    <property type="match status" value="1"/>
</dbReference>
<dbReference type="Gene3D" id="3.90.1440.10">
    <property type="entry name" value="SecA, preprotein cross-linking domain"/>
    <property type="match status" value="1"/>
</dbReference>
<dbReference type="SMART" id="SM00957">
    <property type="entry name" value="SecA_DEAD"/>
    <property type="match status" value="1"/>
</dbReference>
<keyword evidence="3" id="KW-0547">Nucleotide-binding</keyword>
<keyword evidence="7" id="KW-0811">Translocation</keyword>
<dbReference type="EMBL" id="JBEXRX010000019">
    <property type="protein sequence ID" value="MEU0152200.1"/>
    <property type="molecule type" value="Genomic_DNA"/>
</dbReference>
<evidence type="ECO:0000313" key="12">
    <source>
        <dbReference type="EMBL" id="MEU0152200.1"/>
    </source>
</evidence>
<feature type="region of interest" description="Disordered" evidence="9">
    <location>
        <begin position="768"/>
        <end position="894"/>
    </location>
</feature>
<evidence type="ECO:0000256" key="8">
    <source>
        <dbReference type="ARBA" id="ARBA00023136"/>
    </source>
</evidence>
<dbReference type="InterPro" id="IPR044722">
    <property type="entry name" value="SecA_SF2_C"/>
</dbReference>
<feature type="region of interest" description="Disordered" evidence="9">
    <location>
        <begin position="1"/>
        <end position="22"/>
    </location>
</feature>
<dbReference type="RefSeq" id="WP_355664184.1">
    <property type="nucleotide sequence ID" value="NZ_JBEXRX010000019.1"/>
</dbReference>
<dbReference type="PANTHER" id="PTHR30612">
    <property type="entry name" value="SECA INNER MEMBRANE COMPONENT OF SEC PROTEIN SECRETION SYSTEM"/>
    <property type="match status" value="1"/>
</dbReference>
<dbReference type="PROSITE" id="PS51196">
    <property type="entry name" value="SECA_MOTOR_DEAD"/>
    <property type="match status" value="1"/>
</dbReference>
<feature type="transmembrane region" description="Helical" evidence="10">
    <location>
        <begin position="157"/>
        <end position="177"/>
    </location>
</feature>
<dbReference type="PANTHER" id="PTHR30612:SF0">
    <property type="entry name" value="CHLOROPLAST PROTEIN-TRANSPORTING ATPASE"/>
    <property type="match status" value="1"/>
</dbReference>
<evidence type="ECO:0000256" key="7">
    <source>
        <dbReference type="ARBA" id="ARBA00023010"/>
    </source>
</evidence>
<keyword evidence="4" id="KW-0067">ATP-binding</keyword>
<dbReference type="PRINTS" id="PR00906">
    <property type="entry name" value="SECA"/>
</dbReference>
<name>A0ABV2VHC0_9ACTN</name>
<dbReference type="Pfam" id="PF21090">
    <property type="entry name" value="P-loop_SecA"/>
    <property type="match status" value="1"/>
</dbReference>
<evidence type="ECO:0000256" key="6">
    <source>
        <dbReference type="ARBA" id="ARBA00022967"/>
    </source>
</evidence>
<keyword evidence="2" id="KW-1003">Cell membrane</keyword>
<evidence type="ECO:0000256" key="9">
    <source>
        <dbReference type="SAM" id="MobiDB-lite"/>
    </source>
</evidence>
<dbReference type="Gene3D" id="3.40.50.300">
    <property type="entry name" value="P-loop containing nucleotide triphosphate hydrolases"/>
    <property type="match status" value="2"/>
</dbReference>
<feature type="region of interest" description="Disordered" evidence="9">
    <location>
        <begin position="2110"/>
        <end position="2151"/>
    </location>
</feature>
<feature type="region of interest" description="Disordered" evidence="9">
    <location>
        <begin position="539"/>
        <end position="571"/>
    </location>
</feature>
<feature type="compositionally biased region" description="Low complexity" evidence="9">
    <location>
        <begin position="783"/>
        <end position="795"/>
    </location>
</feature>
<feature type="compositionally biased region" description="Low complexity" evidence="9">
    <location>
        <begin position="299"/>
        <end position="315"/>
    </location>
</feature>
<dbReference type="InterPro" id="IPR011115">
    <property type="entry name" value="SecA_DEAD"/>
</dbReference>
<feature type="compositionally biased region" description="Polar residues" evidence="9">
    <location>
        <begin position="773"/>
        <end position="782"/>
    </location>
</feature>
<feature type="region of interest" description="Disordered" evidence="9">
    <location>
        <begin position="450"/>
        <end position="472"/>
    </location>
</feature>
<dbReference type="InterPro" id="IPR036670">
    <property type="entry name" value="SecA_X-link_sf"/>
</dbReference>
<proteinExistence type="predicted"/>
<evidence type="ECO:0000256" key="2">
    <source>
        <dbReference type="ARBA" id="ARBA00022475"/>
    </source>
</evidence>
<protein>
    <recommendedName>
        <fullName evidence="11">SecA family profile domain-containing protein</fullName>
    </recommendedName>
</protein>
<evidence type="ECO:0000256" key="1">
    <source>
        <dbReference type="ARBA" id="ARBA00022448"/>
    </source>
</evidence>
<keyword evidence="8 10" id="KW-0472">Membrane</keyword>
<feature type="domain" description="SecA family profile" evidence="11">
    <location>
        <begin position="988"/>
        <end position="1592"/>
    </location>
</feature>
<dbReference type="InterPro" id="IPR027417">
    <property type="entry name" value="P-loop_NTPase"/>
</dbReference>
<keyword evidence="10" id="KW-1133">Transmembrane helix</keyword>
<feature type="compositionally biased region" description="Basic and acidic residues" evidence="9">
    <location>
        <begin position="867"/>
        <end position="876"/>
    </location>
</feature>
<reference evidence="12 13" key="1">
    <citation type="submission" date="2024-06" db="EMBL/GenBank/DDBJ databases">
        <title>The Natural Products Discovery Center: Release of the First 8490 Sequenced Strains for Exploring Actinobacteria Biosynthetic Diversity.</title>
        <authorList>
            <person name="Kalkreuter E."/>
            <person name="Kautsar S.A."/>
            <person name="Yang D."/>
            <person name="Bader C.D."/>
            <person name="Teijaro C.N."/>
            <person name="Fluegel L."/>
            <person name="Davis C.M."/>
            <person name="Simpson J.R."/>
            <person name="Lauterbach L."/>
            <person name="Steele A.D."/>
            <person name="Gui C."/>
            <person name="Meng S."/>
            <person name="Li G."/>
            <person name="Viehrig K."/>
            <person name="Ye F."/>
            <person name="Su P."/>
            <person name="Kiefer A.F."/>
            <person name="Nichols A."/>
            <person name="Cepeda A.J."/>
            <person name="Yan W."/>
            <person name="Fan B."/>
            <person name="Jiang Y."/>
            <person name="Adhikari A."/>
            <person name="Zheng C.-J."/>
            <person name="Schuster L."/>
            <person name="Cowan T.M."/>
            <person name="Smanski M.J."/>
            <person name="Chevrette M.G."/>
            <person name="De Carvalho L.P.S."/>
            <person name="Shen B."/>
        </authorList>
    </citation>
    <scope>NUCLEOTIDE SEQUENCE [LARGE SCALE GENOMIC DNA]</scope>
    <source>
        <strain evidence="12 13">NPDC006286</strain>
    </source>
</reference>
<evidence type="ECO:0000256" key="4">
    <source>
        <dbReference type="ARBA" id="ARBA00022840"/>
    </source>
</evidence>
<keyword evidence="13" id="KW-1185">Reference proteome</keyword>
<keyword evidence="5" id="KW-0653">Protein transport</keyword>
<feature type="compositionally biased region" description="Polar residues" evidence="9">
    <location>
        <begin position="270"/>
        <end position="289"/>
    </location>
</feature>
<gene>
    <name evidence="12" type="ORF">ABZ071_09790</name>
</gene>
<dbReference type="SUPFAM" id="SSF52540">
    <property type="entry name" value="P-loop containing nucleoside triphosphate hydrolases"/>
    <property type="match status" value="2"/>
</dbReference>
<feature type="region of interest" description="Disordered" evidence="9">
    <location>
        <begin position="587"/>
        <end position="668"/>
    </location>
</feature>